<keyword evidence="5 11" id="KW-0479">Metal-binding</keyword>
<protein>
    <recommendedName>
        <fullName evidence="11">tRNA modification GTPase MnmE</fullName>
        <ecNumber evidence="11">3.6.-.-</ecNumber>
    </recommendedName>
</protein>
<keyword evidence="3 11" id="KW-0963">Cytoplasm</keyword>
<dbReference type="NCBIfam" id="TIGR00450">
    <property type="entry name" value="mnmE_trmE_thdF"/>
    <property type="match status" value="1"/>
</dbReference>
<comment type="subunit">
    <text evidence="11">Homodimer. Heterotetramer of two MnmE and two MnmG subunits.</text>
</comment>
<feature type="binding site" evidence="11">
    <location>
        <position position="472"/>
    </location>
    <ligand>
        <name>(6S)-5-formyl-5,6,7,8-tetrahydrofolate</name>
        <dbReference type="ChEBI" id="CHEBI:57457"/>
    </ligand>
</feature>
<dbReference type="InterPro" id="IPR025867">
    <property type="entry name" value="MnmE_helical"/>
</dbReference>
<keyword evidence="4 11" id="KW-0819">tRNA processing</keyword>
<feature type="binding site" evidence="11">
    <location>
        <position position="138"/>
    </location>
    <ligand>
        <name>(6S)-5-formyl-5,6,7,8-tetrahydrofolate</name>
        <dbReference type="ChEBI" id="CHEBI:57457"/>
    </ligand>
</feature>
<feature type="binding site" evidence="11">
    <location>
        <position position="98"/>
    </location>
    <ligand>
        <name>(6S)-5-formyl-5,6,7,8-tetrahydrofolate</name>
        <dbReference type="ChEBI" id="CHEBI:57457"/>
    </ligand>
</feature>
<dbReference type="PANTHER" id="PTHR42714">
    <property type="entry name" value="TRNA MODIFICATION GTPASE GTPBP3"/>
    <property type="match status" value="1"/>
</dbReference>
<dbReference type="CDD" id="cd04164">
    <property type="entry name" value="trmE"/>
    <property type="match status" value="1"/>
</dbReference>
<comment type="similarity">
    <text evidence="2 11 12">Belongs to the TRAFAC class TrmE-Era-EngA-EngB-Septin-like GTPase superfamily. TrmE GTPase family.</text>
</comment>
<dbReference type="NCBIfam" id="NF003661">
    <property type="entry name" value="PRK05291.1-3"/>
    <property type="match status" value="1"/>
</dbReference>
<evidence type="ECO:0000256" key="4">
    <source>
        <dbReference type="ARBA" id="ARBA00022694"/>
    </source>
</evidence>
<dbReference type="FunFam" id="3.40.50.300:FF:000249">
    <property type="entry name" value="tRNA modification GTPase MnmE"/>
    <property type="match status" value="1"/>
</dbReference>
<evidence type="ECO:0000256" key="7">
    <source>
        <dbReference type="ARBA" id="ARBA00022801"/>
    </source>
</evidence>
<evidence type="ECO:0000313" key="15">
    <source>
        <dbReference type="Proteomes" id="UP000222366"/>
    </source>
</evidence>
<dbReference type="GO" id="GO:0005829">
    <property type="term" value="C:cytosol"/>
    <property type="evidence" value="ECO:0007669"/>
    <property type="project" value="TreeGrafter"/>
</dbReference>
<keyword evidence="7 11" id="KW-0378">Hydrolase</keyword>
<evidence type="ECO:0000259" key="13">
    <source>
        <dbReference type="PROSITE" id="PS51709"/>
    </source>
</evidence>
<gene>
    <name evidence="11 14" type="primary">trmE</name>
    <name evidence="11" type="synonym">mnmE</name>
    <name evidence="14" type="ORF">Xsto_01377</name>
</gene>
<dbReference type="Gene3D" id="3.30.1360.120">
    <property type="entry name" value="Probable tRNA modification gtpase trme, domain 1"/>
    <property type="match status" value="1"/>
</dbReference>
<evidence type="ECO:0000256" key="3">
    <source>
        <dbReference type="ARBA" id="ARBA00022490"/>
    </source>
</evidence>
<sequence>MAAFIISIHWQIGKRENSMNTTDTIVAQATPPGRGGVGILRISGPKAAAVAEVVLGKLPKPRYADYLPFRDVDSSVLDQGIALYFPGPNSFTGEDVLELQGHGGPVILDLLLKRILTISGVRIANPGEFSERAFLNDKLDLAQAEAIADLIDASSEQAARSAMNSLQGTFSNQVHQMVEELTNLRIYVEAAIDFPDEEIDFLSDGKIEAKLDEVIAELEQVRSQARQGSLLREGMKVVIAGRPNAGKSSLLNALAGREAAIVTDIAGTTRDVLREHIHIDGMPLHVIDTAGLREASDEVERIGIERAWQEIEQADRVLFMVDSTTMDAIEPEKIWPEFMAKLPESLPVTIIRNKTDMTGEASGISEINGYTLIRLSALADEGINLLRDHLKEAMGFNSNTEGGFLARRRHLQALNTAAEHLQEGHQQLVFARSGELLAEELRLAQQALTEITGEFTSDDLLGRIFSSFCIGK</sequence>
<feature type="binding site" evidence="11">
    <location>
        <begin position="244"/>
        <end position="249"/>
    </location>
    <ligand>
        <name>GTP</name>
        <dbReference type="ChEBI" id="CHEBI:37565"/>
    </ligand>
</feature>
<keyword evidence="6 11" id="KW-0547">Nucleotide-binding</keyword>
<comment type="caution">
    <text evidence="11">Lacks conserved residue(s) required for the propagation of feature annotation.</text>
</comment>
<dbReference type="FunFam" id="3.30.1360.120:FF:000001">
    <property type="entry name" value="tRNA modification GTPase MnmE"/>
    <property type="match status" value="1"/>
</dbReference>
<evidence type="ECO:0000256" key="9">
    <source>
        <dbReference type="ARBA" id="ARBA00022958"/>
    </source>
</evidence>
<evidence type="ECO:0000256" key="1">
    <source>
        <dbReference type="ARBA" id="ARBA00004496"/>
    </source>
</evidence>
<evidence type="ECO:0000313" key="14">
    <source>
        <dbReference type="EMBL" id="PHM66152.1"/>
    </source>
</evidence>
<dbReference type="AlphaFoldDB" id="A0A2D0KRV5"/>
<evidence type="ECO:0000256" key="2">
    <source>
        <dbReference type="ARBA" id="ARBA00011043"/>
    </source>
</evidence>
<dbReference type="InterPro" id="IPR004520">
    <property type="entry name" value="GTPase_MnmE"/>
</dbReference>
<dbReference type="HAMAP" id="MF_00379">
    <property type="entry name" value="GTPase_MnmE"/>
    <property type="match status" value="1"/>
</dbReference>
<evidence type="ECO:0000256" key="11">
    <source>
        <dbReference type="HAMAP-Rule" id="MF_00379"/>
    </source>
</evidence>
<feature type="binding site" evidence="11">
    <location>
        <position position="244"/>
    </location>
    <ligand>
        <name>K(+)</name>
        <dbReference type="ChEBI" id="CHEBI:29103"/>
    </ligand>
</feature>
<evidence type="ECO:0000256" key="5">
    <source>
        <dbReference type="ARBA" id="ARBA00022723"/>
    </source>
</evidence>
<dbReference type="GO" id="GO:0030488">
    <property type="term" value="P:tRNA methylation"/>
    <property type="evidence" value="ECO:0007669"/>
    <property type="project" value="TreeGrafter"/>
</dbReference>
<evidence type="ECO:0000256" key="12">
    <source>
        <dbReference type="RuleBase" id="RU003313"/>
    </source>
</evidence>
<reference evidence="14 15" key="1">
    <citation type="journal article" date="2017" name="Nat. Microbiol.">
        <title>Natural product diversity associated with the nematode symbionts Photorhabdus and Xenorhabdus.</title>
        <authorList>
            <person name="Tobias N.J."/>
            <person name="Wolff H."/>
            <person name="Djahanschiri B."/>
            <person name="Grundmann F."/>
            <person name="Kronenwerth M."/>
            <person name="Shi Y.M."/>
            <person name="Simonyi S."/>
            <person name="Grun P."/>
            <person name="Shapiro-Ilan D."/>
            <person name="Pidot S.J."/>
            <person name="Stinear T.P."/>
            <person name="Ebersberger I."/>
            <person name="Bode H.B."/>
        </authorList>
    </citation>
    <scope>NUCLEOTIDE SEQUENCE [LARGE SCALE GENOMIC DNA]</scope>
    <source>
        <strain evidence="14 15">DSM 17904</strain>
    </source>
</reference>
<dbReference type="Pfam" id="PF12631">
    <property type="entry name" value="MnmE_helical"/>
    <property type="match status" value="1"/>
</dbReference>
<accession>A0A2D0KRV5</accession>
<keyword evidence="10 11" id="KW-0342">GTP-binding</keyword>
<dbReference type="NCBIfam" id="TIGR00231">
    <property type="entry name" value="small_GTP"/>
    <property type="match status" value="1"/>
</dbReference>
<keyword evidence="8 11" id="KW-0460">Magnesium</keyword>
<comment type="caution">
    <text evidence="14">The sequence shown here is derived from an EMBL/GenBank/DDBJ whole genome shotgun (WGS) entry which is preliminary data.</text>
</comment>
<dbReference type="GO" id="GO:0002098">
    <property type="term" value="P:tRNA wobble uridine modification"/>
    <property type="evidence" value="ECO:0007669"/>
    <property type="project" value="TreeGrafter"/>
</dbReference>
<comment type="function">
    <text evidence="11">Exhibits a very high intrinsic GTPase hydrolysis rate. Involved in the addition of a carboxymethylaminomethyl (cmnm) group at the wobble position (U34) of certain tRNAs, forming tRNA-cmnm(5)s(2)U34.</text>
</comment>
<feature type="binding site" evidence="11">
    <location>
        <position position="248"/>
    </location>
    <ligand>
        <name>Mg(2+)</name>
        <dbReference type="ChEBI" id="CHEBI:18420"/>
    </ligand>
</feature>
<dbReference type="PANTHER" id="PTHR42714:SF2">
    <property type="entry name" value="TRNA MODIFICATION GTPASE GTPBP3, MITOCHONDRIAL"/>
    <property type="match status" value="1"/>
</dbReference>
<dbReference type="InterPro" id="IPR005225">
    <property type="entry name" value="Small_GTP-bd"/>
</dbReference>
<proteinExistence type="inferred from homology"/>
<keyword evidence="9 11" id="KW-0630">Potassium</keyword>
<feature type="binding site" evidence="11">
    <location>
        <begin position="288"/>
        <end position="291"/>
    </location>
    <ligand>
        <name>GTP</name>
        <dbReference type="ChEBI" id="CHEBI:37565"/>
    </ligand>
</feature>
<organism evidence="14 15">
    <name type="scientific">Xenorhabdus stockiae</name>
    <dbReference type="NCBI Taxonomy" id="351614"/>
    <lineage>
        <taxon>Bacteria</taxon>
        <taxon>Pseudomonadati</taxon>
        <taxon>Pseudomonadota</taxon>
        <taxon>Gammaproteobacteria</taxon>
        <taxon>Enterobacterales</taxon>
        <taxon>Morganellaceae</taxon>
        <taxon>Xenorhabdus</taxon>
    </lineage>
</organism>
<keyword evidence="15" id="KW-1185">Reference proteome</keyword>
<feature type="binding site" evidence="11">
    <location>
        <begin position="263"/>
        <end position="269"/>
    </location>
    <ligand>
        <name>GTP</name>
        <dbReference type="ChEBI" id="CHEBI:37565"/>
    </ligand>
</feature>
<feature type="binding site" evidence="11">
    <location>
        <position position="268"/>
    </location>
    <ligand>
        <name>K(+)</name>
        <dbReference type="ChEBI" id="CHEBI:29103"/>
    </ligand>
</feature>
<dbReference type="GO" id="GO:0005525">
    <property type="term" value="F:GTP binding"/>
    <property type="evidence" value="ECO:0007669"/>
    <property type="project" value="UniProtKB-UniRule"/>
</dbReference>
<comment type="subcellular location">
    <subcellularLocation>
        <location evidence="1 11">Cytoplasm</location>
    </subcellularLocation>
</comment>
<dbReference type="EMBL" id="NJAJ01000010">
    <property type="protein sequence ID" value="PHM66152.1"/>
    <property type="molecule type" value="Genomic_DNA"/>
</dbReference>
<dbReference type="GO" id="GO:0046872">
    <property type="term" value="F:metal ion binding"/>
    <property type="evidence" value="ECO:0007669"/>
    <property type="project" value="UniProtKB-KW"/>
</dbReference>
<dbReference type="PROSITE" id="PS51709">
    <property type="entry name" value="G_TRME"/>
    <property type="match status" value="1"/>
</dbReference>
<dbReference type="InterPro" id="IPR027417">
    <property type="entry name" value="P-loop_NTPase"/>
</dbReference>
<feature type="binding site" evidence="11">
    <location>
        <position position="265"/>
    </location>
    <ligand>
        <name>K(+)</name>
        <dbReference type="ChEBI" id="CHEBI:29103"/>
    </ligand>
</feature>
<dbReference type="InterPro" id="IPR027368">
    <property type="entry name" value="MnmE_dom2"/>
</dbReference>
<dbReference type="Pfam" id="PF10396">
    <property type="entry name" value="TrmE_N"/>
    <property type="match status" value="1"/>
</dbReference>
<evidence type="ECO:0000256" key="6">
    <source>
        <dbReference type="ARBA" id="ARBA00022741"/>
    </source>
</evidence>
<comment type="cofactor">
    <cofactor evidence="11">
        <name>K(+)</name>
        <dbReference type="ChEBI" id="CHEBI:29103"/>
    </cofactor>
    <text evidence="11">Binds 1 potassium ion per subunit.</text>
</comment>
<dbReference type="Gene3D" id="3.40.50.300">
    <property type="entry name" value="P-loop containing nucleotide triphosphate hydrolases"/>
    <property type="match status" value="1"/>
</dbReference>
<evidence type="ECO:0000256" key="10">
    <source>
        <dbReference type="ARBA" id="ARBA00023134"/>
    </source>
</evidence>
<feature type="domain" description="TrmE-type G" evidence="13">
    <location>
        <begin position="234"/>
        <end position="395"/>
    </location>
</feature>
<dbReference type="Gene3D" id="1.20.120.430">
    <property type="entry name" value="tRNA modification GTPase MnmE domain 2"/>
    <property type="match status" value="1"/>
</dbReference>
<dbReference type="InterPro" id="IPR027266">
    <property type="entry name" value="TrmE/GcvT-like"/>
</dbReference>
<dbReference type="CDD" id="cd14858">
    <property type="entry name" value="TrmE_N"/>
    <property type="match status" value="1"/>
</dbReference>
<name>A0A2D0KRV5_9GAMM</name>
<dbReference type="Proteomes" id="UP000222366">
    <property type="component" value="Unassembled WGS sequence"/>
</dbReference>
<dbReference type="GO" id="GO:0003924">
    <property type="term" value="F:GTPase activity"/>
    <property type="evidence" value="ECO:0007669"/>
    <property type="project" value="UniProtKB-UniRule"/>
</dbReference>
<dbReference type="InterPro" id="IPR018948">
    <property type="entry name" value="GTP-bd_TrmE_N"/>
</dbReference>
<dbReference type="SUPFAM" id="SSF52540">
    <property type="entry name" value="P-loop containing nucleoside triphosphate hydrolases"/>
    <property type="match status" value="1"/>
</dbReference>
<dbReference type="EC" id="3.6.-.-" evidence="11"/>
<evidence type="ECO:0000256" key="8">
    <source>
        <dbReference type="ARBA" id="ARBA00022842"/>
    </source>
</evidence>
<dbReference type="Pfam" id="PF01926">
    <property type="entry name" value="MMR_HSR1"/>
    <property type="match status" value="1"/>
</dbReference>
<feature type="binding site" evidence="11">
    <location>
        <position position="263"/>
    </location>
    <ligand>
        <name>K(+)</name>
        <dbReference type="ChEBI" id="CHEBI:29103"/>
    </ligand>
</feature>
<feature type="binding site" evidence="11">
    <location>
        <position position="41"/>
    </location>
    <ligand>
        <name>(6S)-5-formyl-5,6,7,8-tetrahydrofolate</name>
        <dbReference type="ChEBI" id="CHEBI:57457"/>
    </ligand>
</feature>
<dbReference type="InterPro" id="IPR006073">
    <property type="entry name" value="GTP-bd"/>
</dbReference>
<dbReference type="SUPFAM" id="SSF116878">
    <property type="entry name" value="TrmE connector domain"/>
    <property type="match status" value="1"/>
</dbReference>
<feature type="binding site" evidence="11">
    <location>
        <position position="269"/>
    </location>
    <ligand>
        <name>Mg(2+)</name>
        <dbReference type="ChEBI" id="CHEBI:18420"/>
    </ligand>
</feature>
<dbReference type="InterPro" id="IPR031168">
    <property type="entry name" value="G_TrmE"/>
</dbReference>